<dbReference type="EMBL" id="JACTVJ010000022">
    <property type="protein sequence ID" value="MBC9717935.1"/>
    <property type="molecule type" value="Genomic_DNA"/>
</dbReference>
<proteinExistence type="predicted"/>
<dbReference type="Pfam" id="PF02517">
    <property type="entry name" value="Rce1-like"/>
    <property type="match status" value="1"/>
</dbReference>
<feature type="transmembrane region" description="Helical" evidence="1">
    <location>
        <begin position="90"/>
        <end position="110"/>
    </location>
</feature>
<feature type="transmembrane region" description="Helical" evidence="1">
    <location>
        <begin position="194"/>
        <end position="220"/>
    </location>
</feature>
<feature type="transmembrane region" description="Helical" evidence="1">
    <location>
        <begin position="51"/>
        <end position="70"/>
    </location>
</feature>
<dbReference type="GO" id="GO:0008237">
    <property type="term" value="F:metallopeptidase activity"/>
    <property type="evidence" value="ECO:0007669"/>
    <property type="project" value="UniProtKB-KW"/>
</dbReference>
<dbReference type="RefSeq" id="WP_187818372.1">
    <property type="nucleotide sequence ID" value="NZ_JACTVJ010000022.1"/>
</dbReference>
<keyword evidence="3" id="KW-0482">Metalloprotease</keyword>
<organism evidence="3 4">
    <name type="scientific">Streptomyces polyasparticus</name>
    <dbReference type="NCBI Taxonomy" id="2767826"/>
    <lineage>
        <taxon>Bacteria</taxon>
        <taxon>Bacillati</taxon>
        <taxon>Actinomycetota</taxon>
        <taxon>Actinomycetes</taxon>
        <taxon>Kitasatosporales</taxon>
        <taxon>Streptomycetaceae</taxon>
        <taxon>Streptomyces</taxon>
    </lineage>
</organism>
<evidence type="ECO:0000256" key="1">
    <source>
        <dbReference type="SAM" id="Phobius"/>
    </source>
</evidence>
<gene>
    <name evidence="3" type="ORF">H9Y04_35930</name>
</gene>
<accession>A0ABR7SR04</accession>
<feature type="domain" description="CAAX prenyl protease 2/Lysostaphin resistance protein A-like" evidence="2">
    <location>
        <begin position="141"/>
        <end position="224"/>
    </location>
</feature>
<comment type="caution">
    <text evidence="3">The sequence shown here is derived from an EMBL/GenBank/DDBJ whole genome shotgun (WGS) entry which is preliminary data.</text>
</comment>
<keyword evidence="1" id="KW-1133">Transmembrane helix</keyword>
<keyword evidence="3" id="KW-0378">Hydrolase</keyword>
<reference evidence="3 4" key="1">
    <citation type="submission" date="2020-08" db="EMBL/GenBank/DDBJ databases">
        <title>Genemic of Streptomyces polyaspartic.</title>
        <authorList>
            <person name="Liu W."/>
        </authorList>
    </citation>
    <scope>NUCLEOTIDE SEQUENCE [LARGE SCALE GENOMIC DNA]</scope>
    <source>
        <strain evidence="3 4">TRM66268-LWL</strain>
    </source>
</reference>
<evidence type="ECO:0000259" key="2">
    <source>
        <dbReference type="Pfam" id="PF02517"/>
    </source>
</evidence>
<dbReference type="Proteomes" id="UP000642284">
    <property type="component" value="Unassembled WGS sequence"/>
</dbReference>
<feature type="transmembrane region" description="Helical" evidence="1">
    <location>
        <begin position="158"/>
        <end position="182"/>
    </location>
</feature>
<name>A0ABR7SR04_9ACTN</name>
<evidence type="ECO:0000313" key="4">
    <source>
        <dbReference type="Proteomes" id="UP000642284"/>
    </source>
</evidence>
<evidence type="ECO:0000313" key="3">
    <source>
        <dbReference type="EMBL" id="MBC9717935.1"/>
    </source>
</evidence>
<feature type="transmembrane region" description="Helical" evidence="1">
    <location>
        <begin position="12"/>
        <end position="30"/>
    </location>
</feature>
<keyword evidence="1" id="KW-0472">Membrane</keyword>
<keyword evidence="4" id="KW-1185">Reference proteome</keyword>
<dbReference type="InterPro" id="IPR003675">
    <property type="entry name" value="Rce1/LyrA-like_dom"/>
</dbReference>
<keyword evidence="1" id="KW-0812">Transmembrane</keyword>
<sequence length="247" mass="25921">MAISPEFGTAGAAATAVLAAYLLLADPWIGRRMYASLERRRDSEPRALVRYFALVTVLWWLAAALAGAALLAADDVAASDVGLGAPESPWYAALLCALLVVGAVVTGRSLRRLHAEGRSVPGLSTIAAMLPRTPAERRIATVAAVTDGLCAEFVYRGLLIAFGVGVLGLNVYVAAAISLAAYALAGLYQGRRGVLAFAVFGAIATMFYLVTGSLLVPVVFHVVMTVRDLAFIPVPPRERRSGAHATL</sequence>
<keyword evidence="3" id="KW-0645">Protease</keyword>
<protein>
    <submittedName>
        <fullName evidence="3">CPBP family intramembrane metalloprotease</fullName>
    </submittedName>
</protein>